<dbReference type="GO" id="GO:0008776">
    <property type="term" value="F:acetate kinase activity"/>
    <property type="evidence" value="ECO:0007669"/>
    <property type="project" value="UniProtKB-EC"/>
</dbReference>
<dbReference type="PROSITE" id="PS01076">
    <property type="entry name" value="ACETATE_KINASE_2"/>
    <property type="match status" value="1"/>
</dbReference>
<name>A0ABV4XEH5_9CYAN</name>
<organism evidence="8 9">
    <name type="scientific">Floridaenema aerugineum BLCC-F46</name>
    <dbReference type="NCBI Taxonomy" id="3153654"/>
    <lineage>
        <taxon>Bacteria</taxon>
        <taxon>Bacillati</taxon>
        <taxon>Cyanobacteriota</taxon>
        <taxon>Cyanophyceae</taxon>
        <taxon>Oscillatoriophycideae</taxon>
        <taxon>Aerosakkonematales</taxon>
        <taxon>Aerosakkonemataceae</taxon>
        <taxon>Floridanema</taxon>
        <taxon>Floridanema aerugineum</taxon>
    </lineage>
</organism>
<feature type="binding site" evidence="6">
    <location>
        <begin position="338"/>
        <end position="342"/>
    </location>
    <ligand>
        <name>ATP</name>
        <dbReference type="ChEBI" id="CHEBI:30616"/>
    </ligand>
</feature>
<comment type="subunit">
    <text evidence="6">Homodimer.</text>
</comment>
<dbReference type="InterPro" id="IPR004372">
    <property type="entry name" value="Ac/propionate_kinase"/>
</dbReference>
<accession>A0ABV4XEH5</accession>
<dbReference type="HAMAP" id="MF_00020">
    <property type="entry name" value="Acetate_kinase"/>
    <property type="match status" value="1"/>
</dbReference>
<dbReference type="PRINTS" id="PR00471">
    <property type="entry name" value="ACETATEKNASE"/>
</dbReference>
<dbReference type="EMBL" id="JBHFNQ010000218">
    <property type="protein sequence ID" value="MFB2881207.1"/>
    <property type="molecule type" value="Genomic_DNA"/>
</dbReference>
<keyword evidence="6" id="KW-0460">Magnesium</keyword>
<protein>
    <recommendedName>
        <fullName evidence="6">Acetate kinase</fullName>
        <ecNumber evidence="6">2.7.2.1</ecNumber>
    </recommendedName>
    <alternativeName>
        <fullName evidence="6">Acetokinase</fullName>
    </alternativeName>
</protein>
<keyword evidence="3 6" id="KW-0547">Nucleotide-binding</keyword>
<dbReference type="EC" id="2.7.2.1" evidence="6"/>
<evidence type="ECO:0000256" key="7">
    <source>
        <dbReference type="RuleBase" id="RU003835"/>
    </source>
</evidence>
<feature type="binding site" evidence="6">
    <location>
        <begin position="216"/>
        <end position="220"/>
    </location>
    <ligand>
        <name>ATP</name>
        <dbReference type="ChEBI" id="CHEBI:30616"/>
    </ligand>
</feature>
<feature type="active site" description="Proton donor/acceptor" evidence="6">
    <location>
        <position position="157"/>
    </location>
</feature>
<comment type="function">
    <text evidence="6">Catalyzes the formation of acetyl phosphate from acetate and ATP. Can also catalyze the reverse reaction.</text>
</comment>
<sequence>MKILVLNAGSSSQKSCLYSLKEEALPVQSPKPIWEAQIDWSHHEGVAELKVKTIHGAVLKEELNAQSRQETVEYMLKSLWQGETKVIDSLAEIDCVGHRVVHGGDKYKESSLITKEVKEAIADFAKFAPVHNPANLQGIEAIEQILGEKVAQVAVFDTAFHAKMPEAAIVYALPYEFYEHGIRRYGFHGISHQYVSQRAAQLLGKDLTSLKLVTCHLGNGCSLAAVKNGHSIDTTMGFTPTAGLMMGTRSGDIDPGIIIDLLRRGHTGEQIDDIFNRRSGFLGLSGISADMRKIEEAIAQGNTRAQLAYNVYLHILRSFIGAMIASLGGVDALVFTAGVGENAANLRADVCASFEFLGLKIDEEKNNHRPVDQDISTPDSPVKVLVIHTQEDWAIAQECVRLTQLSVIPSPL</sequence>
<evidence type="ECO:0000256" key="5">
    <source>
        <dbReference type="ARBA" id="ARBA00022840"/>
    </source>
</evidence>
<feature type="binding site" evidence="6">
    <location>
        <position position="391"/>
    </location>
    <ligand>
        <name>Mg(2+)</name>
        <dbReference type="ChEBI" id="CHEBI:18420"/>
    </ligand>
</feature>
<keyword evidence="2 6" id="KW-0808">Transferase</keyword>
<dbReference type="Pfam" id="PF00871">
    <property type="entry name" value="Acetate_kinase"/>
    <property type="match status" value="1"/>
</dbReference>
<evidence type="ECO:0000313" key="9">
    <source>
        <dbReference type="Proteomes" id="UP001576774"/>
    </source>
</evidence>
<dbReference type="PANTHER" id="PTHR21060:SF15">
    <property type="entry name" value="ACETATE KINASE-RELATED"/>
    <property type="match status" value="1"/>
</dbReference>
<keyword evidence="4 6" id="KW-0418">Kinase</keyword>
<evidence type="ECO:0000256" key="4">
    <source>
        <dbReference type="ARBA" id="ARBA00022777"/>
    </source>
</evidence>
<evidence type="ECO:0000256" key="6">
    <source>
        <dbReference type="HAMAP-Rule" id="MF_00020"/>
    </source>
</evidence>
<gene>
    <name evidence="6" type="primary">ackA</name>
    <name evidence="8" type="ORF">ACE1CC_30520</name>
</gene>
<evidence type="ECO:0000313" key="8">
    <source>
        <dbReference type="EMBL" id="MFB2881207.1"/>
    </source>
</evidence>
<dbReference type="PROSITE" id="PS01075">
    <property type="entry name" value="ACETATE_KINASE_1"/>
    <property type="match status" value="1"/>
</dbReference>
<keyword evidence="6" id="KW-0479">Metal-binding</keyword>
<dbReference type="PIRSF" id="PIRSF000722">
    <property type="entry name" value="Acetate_prop_kin"/>
    <property type="match status" value="1"/>
</dbReference>
<evidence type="ECO:0000256" key="2">
    <source>
        <dbReference type="ARBA" id="ARBA00022679"/>
    </source>
</evidence>
<feature type="binding site" evidence="6">
    <location>
        <begin position="290"/>
        <end position="292"/>
    </location>
    <ligand>
        <name>ATP</name>
        <dbReference type="ChEBI" id="CHEBI:30616"/>
    </ligand>
</feature>
<comment type="caution">
    <text evidence="8">The sequence shown here is derived from an EMBL/GenBank/DDBJ whole genome shotgun (WGS) entry which is preliminary data.</text>
</comment>
<comment type="cofactor">
    <cofactor evidence="6">
        <name>Mg(2+)</name>
        <dbReference type="ChEBI" id="CHEBI:18420"/>
    </cofactor>
    <cofactor evidence="6">
        <name>Mn(2+)</name>
        <dbReference type="ChEBI" id="CHEBI:29035"/>
    </cofactor>
    <text evidence="6">Mg(2+). Can also accept Mn(2+).</text>
</comment>
<dbReference type="Proteomes" id="UP001576774">
    <property type="component" value="Unassembled WGS sequence"/>
</dbReference>
<evidence type="ECO:0000256" key="1">
    <source>
        <dbReference type="ARBA" id="ARBA00008748"/>
    </source>
</evidence>
<keyword evidence="9" id="KW-1185">Reference proteome</keyword>
<proteinExistence type="inferred from homology"/>
<dbReference type="SUPFAM" id="SSF53067">
    <property type="entry name" value="Actin-like ATPase domain"/>
    <property type="match status" value="2"/>
</dbReference>
<keyword evidence="6" id="KW-0963">Cytoplasm</keyword>
<dbReference type="Gene3D" id="3.30.420.40">
    <property type="match status" value="2"/>
</dbReference>
<dbReference type="RefSeq" id="WP_413274188.1">
    <property type="nucleotide sequence ID" value="NZ_JBHFNQ010000218.1"/>
</dbReference>
<feature type="binding site" evidence="6">
    <location>
        <position position="7"/>
    </location>
    <ligand>
        <name>Mg(2+)</name>
        <dbReference type="ChEBI" id="CHEBI:18420"/>
    </ligand>
</feature>
<comment type="pathway">
    <text evidence="6">Metabolic intermediate biosynthesis; acetyl-CoA biosynthesis; acetyl-CoA from acetate: step 1/2.</text>
</comment>
<keyword evidence="5 6" id="KW-0067">ATP-binding</keyword>
<feature type="binding site" evidence="6">
    <location>
        <position position="99"/>
    </location>
    <ligand>
        <name>substrate</name>
    </ligand>
</feature>
<dbReference type="PANTHER" id="PTHR21060">
    <property type="entry name" value="ACETATE KINASE"/>
    <property type="match status" value="1"/>
</dbReference>
<comment type="catalytic activity">
    <reaction evidence="6">
        <text>acetate + ATP = acetyl phosphate + ADP</text>
        <dbReference type="Rhea" id="RHEA:11352"/>
        <dbReference type="ChEBI" id="CHEBI:22191"/>
        <dbReference type="ChEBI" id="CHEBI:30089"/>
        <dbReference type="ChEBI" id="CHEBI:30616"/>
        <dbReference type="ChEBI" id="CHEBI:456216"/>
        <dbReference type="EC" id="2.7.2.1"/>
    </reaction>
</comment>
<comment type="similarity">
    <text evidence="1 6 7">Belongs to the acetokinase family.</text>
</comment>
<feature type="site" description="Transition state stabilizer" evidence="6">
    <location>
        <position position="188"/>
    </location>
</feature>
<dbReference type="InterPro" id="IPR043129">
    <property type="entry name" value="ATPase_NBD"/>
</dbReference>
<dbReference type="InterPro" id="IPR000890">
    <property type="entry name" value="Aliphatic_acid_kin_short-chain"/>
</dbReference>
<reference evidence="8 9" key="1">
    <citation type="submission" date="2024-09" db="EMBL/GenBank/DDBJ databases">
        <title>Floridaenema gen nov. (Aerosakkonemataceae, Aerosakkonematales ord. nov., Cyanobacteria) from benthic tropical and subtropical fresh waters, with the description of four new species.</title>
        <authorList>
            <person name="Moretto J.A."/>
            <person name="Berthold D.E."/>
            <person name="Lefler F.W."/>
            <person name="Huang I.-S."/>
            <person name="Laughinghouse H. IV."/>
        </authorList>
    </citation>
    <scope>NUCLEOTIDE SEQUENCE [LARGE SCALE GENOMIC DNA]</scope>
    <source>
        <strain evidence="8 9">BLCC-F46</strain>
    </source>
</reference>
<dbReference type="NCBIfam" id="TIGR00016">
    <property type="entry name" value="ackA"/>
    <property type="match status" value="1"/>
</dbReference>
<comment type="subcellular location">
    <subcellularLocation>
        <location evidence="6">Cytoplasm</location>
    </subcellularLocation>
</comment>
<evidence type="ECO:0000256" key="3">
    <source>
        <dbReference type="ARBA" id="ARBA00022741"/>
    </source>
</evidence>
<feature type="binding site" evidence="6">
    <location>
        <position position="14"/>
    </location>
    <ligand>
        <name>ATP</name>
        <dbReference type="ChEBI" id="CHEBI:30616"/>
    </ligand>
</feature>
<dbReference type="CDD" id="cd24010">
    <property type="entry name" value="ASKHA_NBD_AcK_PK"/>
    <property type="match status" value="1"/>
</dbReference>
<dbReference type="InterPro" id="IPR023865">
    <property type="entry name" value="Aliphatic_acid_kinase_CS"/>
</dbReference>
<feature type="site" description="Transition state stabilizer" evidence="6">
    <location>
        <position position="249"/>
    </location>
</feature>